<dbReference type="Gene3D" id="3.40.50.1820">
    <property type="entry name" value="alpha/beta hydrolase"/>
    <property type="match status" value="1"/>
</dbReference>
<dbReference type="OrthoDB" id="9791538at2"/>
<dbReference type="EMBL" id="QGDT01000002">
    <property type="protein sequence ID" value="PWJ59542.1"/>
    <property type="molecule type" value="Genomic_DNA"/>
</dbReference>
<dbReference type="InterPro" id="IPR015946">
    <property type="entry name" value="KH_dom-like_a/b"/>
</dbReference>
<dbReference type="SUPFAM" id="SSF82784">
    <property type="entry name" value="OsmC-like"/>
    <property type="match status" value="1"/>
</dbReference>
<reference evidence="2 3" key="1">
    <citation type="submission" date="2018-03" db="EMBL/GenBank/DDBJ databases">
        <title>Genomic Encyclopedia of Archaeal and Bacterial Type Strains, Phase II (KMG-II): from individual species to whole genera.</title>
        <authorList>
            <person name="Goeker M."/>
        </authorList>
    </citation>
    <scope>NUCLEOTIDE SEQUENCE [LARGE SCALE GENOMIC DNA]</scope>
    <source>
        <strain evidence="2 3">DSM 100346</strain>
    </source>
</reference>
<keyword evidence="3" id="KW-1185">Reference proteome</keyword>
<evidence type="ECO:0000313" key="3">
    <source>
        <dbReference type="Proteomes" id="UP000245880"/>
    </source>
</evidence>
<dbReference type="InterPro" id="IPR022742">
    <property type="entry name" value="Hydrolase_4"/>
</dbReference>
<dbReference type="Pfam" id="PF02566">
    <property type="entry name" value="OsmC"/>
    <property type="match status" value="1"/>
</dbReference>
<organism evidence="2 3">
    <name type="scientific">Dyadobacter jejuensis</name>
    <dbReference type="NCBI Taxonomy" id="1082580"/>
    <lineage>
        <taxon>Bacteria</taxon>
        <taxon>Pseudomonadati</taxon>
        <taxon>Bacteroidota</taxon>
        <taxon>Cytophagia</taxon>
        <taxon>Cytophagales</taxon>
        <taxon>Spirosomataceae</taxon>
        <taxon>Dyadobacter</taxon>
    </lineage>
</organism>
<dbReference type="AlphaFoldDB" id="A0A316APM2"/>
<gene>
    <name evidence="2" type="ORF">CLV98_102376</name>
</gene>
<sequence length="409" mass="45381">MKSENIEIKNRNGHSLNAYLELPANQKPNHFAIFAHCFTCNSNLNAVRNISRSLANHGFGVLRFDFTGLGKSAGSFADSHFSANVSDLIDVHQYMKEHYGAPKLLVGHSLGGAAVLVAASQLADIQAVATIGAPARADHVKHLFIDQVTDLSDEQEAEVRIGGRPFKINGGFIKELEQSDMDQVIGSLRKPLLIFHAPMDLTVGIENAHQIYQLAHHPKSFVSLDGADHLLSDKKDSTYVGDMIGMWVDRYIPQQKNQMLDPVGEQLVAHLNLKENNFTTTIQTAHHTLVADEPASVGGDDFGPSPYDLLVAGLAACSAMTVKLYAQRKEWPLEELYVYVTHDKKHEQDLDPDQKGKGFMDHITKKLKFVGDLDEQQRQRLMEIASKCPVHKTLESKVVFETELLEKEA</sequence>
<name>A0A316APM2_9BACT</name>
<comment type="caution">
    <text evidence="2">The sequence shown here is derived from an EMBL/GenBank/DDBJ whole genome shotgun (WGS) entry which is preliminary data.</text>
</comment>
<evidence type="ECO:0000313" key="2">
    <source>
        <dbReference type="EMBL" id="PWJ59542.1"/>
    </source>
</evidence>
<dbReference type="Pfam" id="PF12146">
    <property type="entry name" value="Hydrolase_4"/>
    <property type="match status" value="1"/>
</dbReference>
<dbReference type="RefSeq" id="WP_109673398.1">
    <property type="nucleotide sequence ID" value="NZ_QGDT01000002.1"/>
</dbReference>
<dbReference type="InterPro" id="IPR003718">
    <property type="entry name" value="OsmC/Ohr_fam"/>
</dbReference>
<dbReference type="PANTHER" id="PTHR39624:SF2">
    <property type="entry name" value="OSMC-LIKE PROTEIN"/>
    <property type="match status" value="1"/>
</dbReference>
<dbReference type="InterPro" id="IPR036102">
    <property type="entry name" value="OsmC/Ohrsf"/>
</dbReference>
<protein>
    <submittedName>
        <fullName evidence="2">Putative redox protein</fullName>
    </submittedName>
</protein>
<accession>A0A316APM2</accession>
<proteinExistence type="predicted"/>
<dbReference type="InterPro" id="IPR029058">
    <property type="entry name" value="AB_hydrolase_fold"/>
</dbReference>
<dbReference type="Gene3D" id="3.30.300.20">
    <property type="match status" value="1"/>
</dbReference>
<evidence type="ECO:0000259" key="1">
    <source>
        <dbReference type="Pfam" id="PF12146"/>
    </source>
</evidence>
<dbReference type="Proteomes" id="UP000245880">
    <property type="component" value="Unassembled WGS sequence"/>
</dbReference>
<feature type="domain" description="Serine aminopeptidase S33" evidence="1">
    <location>
        <begin position="44"/>
        <end position="133"/>
    </location>
</feature>
<dbReference type="PANTHER" id="PTHR39624">
    <property type="entry name" value="PROTEIN INVOLVED IN RIMO-MEDIATED BETA-METHYLTHIOLATION OF RIBOSOMAL PROTEIN S12 YCAO"/>
    <property type="match status" value="1"/>
</dbReference>
<dbReference type="SUPFAM" id="SSF53474">
    <property type="entry name" value="alpha/beta-Hydrolases"/>
    <property type="match status" value="1"/>
</dbReference>